<evidence type="ECO:0000259" key="1">
    <source>
        <dbReference type="Pfam" id="PF14588"/>
    </source>
</evidence>
<dbReference type="PANTHER" id="PTHR43760">
    <property type="entry name" value="ENDORIBONUCLEASE-RELATED"/>
    <property type="match status" value="1"/>
</dbReference>
<dbReference type="RefSeq" id="WP_068693383.1">
    <property type="nucleotide sequence ID" value="NZ_CP014167.1"/>
</dbReference>
<evidence type="ECO:0000313" key="3">
    <source>
        <dbReference type="Proteomes" id="UP000092573"/>
    </source>
</evidence>
<dbReference type="OrthoDB" id="9806350at2"/>
<gene>
    <name evidence="2" type="ORF">AWM70_00490</name>
</gene>
<keyword evidence="3" id="KW-1185">Reference proteome</keyword>
<sequence length="157" mass="16936">MNERRGETERIMLEKGIVLGEVPMPAANYLPAKQAGSLVFTSGNDCRVNGVLMYTGKVGGELSVEQGYAAARQVAVNLLSVLKAHLGELDRVKQVVKMLAFVNSAPGFVEQPYVINGASDLLVEVFGERGRHARSALAAPELPFDTPVEIELIVEVE</sequence>
<dbReference type="KEGG" id="pyg:AWM70_00490"/>
<protein>
    <recommendedName>
        <fullName evidence="1">Endoribonuclease L-PSP/chorismate mutase-like domain-containing protein</fullName>
    </recommendedName>
</protein>
<dbReference type="Proteomes" id="UP000092573">
    <property type="component" value="Chromosome"/>
</dbReference>
<organism evidence="2 3">
    <name type="scientific">Paenibacillus yonginensis</name>
    <dbReference type="NCBI Taxonomy" id="1462996"/>
    <lineage>
        <taxon>Bacteria</taxon>
        <taxon>Bacillati</taxon>
        <taxon>Bacillota</taxon>
        <taxon>Bacilli</taxon>
        <taxon>Bacillales</taxon>
        <taxon>Paenibacillaceae</taxon>
        <taxon>Paenibacillus</taxon>
    </lineage>
</organism>
<name>A0A1B1MVQ5_9BACL</name>
<dbReference type="AlphaFoldDB" id="A0A1B1MVQ5"/>
<dbReference type="Gene3D" id="3.30.1330.40">
    <property type="entry name" value="RutC-like"/>
    <property type="match status" value="1"/>
</dbReference>
<dbReference type="STRING" id="1462996.AWM70_00490"/>
<dbReference type="Pfam" id="PF14588">
    <property type="entry name" value="YjgF_endoribonc"/>
    <property type="match status" value="1"/>
</dbReference>
<accession>A0A1B1MVQ5</accession>
<dbReference type="PANTHER" id="PTHR43760:SF1">
    <property type="entry name" value="ENDORIBONUCLEASE L-PSP_CHORISMATE MUTASE-LIKE DOMAIN-CONTAINING PROTEIN"/>
    <property type="match status" value="1"/>
</dbReference>
<feature type="domain" description="Endoribonuclease L-PSP/chorismate mutase-like" evidence="1">
    <location>
        <begin position="13"/>
        <end position="153"/>
    </location>
</feature>
<dbReference type="SUPFAM" id="SSF55298">
    <property type="entry name" value="YjgF-like"/>
    <property type="match status" value="1"/>
</dbReference>
<dbReference type="CDD" id="cd02199">
    <property type="entry name" value="YjgF_YER057c_UK114_like_1"/>
    <property type="match status" value="1"/>
</dbReference>
<evidence type="ECO:0000313" key="2">
    <source>
        <dbReference type="EMBL" id="ANS73249.1"/>
    </source>
</evidence>
<dbReference type="InterPro" id="IPR035959">
    <property type="entry name" value="RutC-like_sf"/>
</dbReference>
<dbReference type="InterPro" id="IPR013813">
    <property type="entry name" value="Endoribo_LPSP/chorism_mut-like"/>
</dbReference>
<reference evidence="2 3" key="1">
    <citation type="submission" date="2016-01" db="EMBL/GenBank/DDBJ databases">
        <title>Complete Genome Sequence of Paenibacillus yonginensis DCY84, a novel Plant Growth-Promoting Bacteria with Elicitation of Induced Systemic Resistance.</title>
        <authorList>
            <person name="Kim Y.J."/>
            <person name="Yang D.C."/>
            <person name="Sukweenadhi J."/>
        </authorList>
    </citation>
    <scope>NUCLEOTIDE SEQUENCE [LARGE SCALE GENOMIC DNA]</scope>
    <source>
        <strain evidence="2 3">DCY84</strain>
    </source>
</reference>
<proteinExistence type="predicted"/>
<dbReference type="EMBL" id="CP014167">
    <property type="protein sequence ID" value="ANS73249.1"/>
    <property type="molecule type" value="Genomic_DNA"/>
</dbReference>